<dbReference type="Gene3D" id="3.40.50.300">
    <property type="entry name" value="P-loop containing nucleotide triphosphate hydrolases"/>
    <property type="match status" value="1"/>
</dbReference>
<feature type="domain" description="FHA" evidence="5">
    <location>
        <begin position="90"/>
        <end position="131"/>
    </location>
</feature>
<dbReference type="RefSeq" id="WP_301159745.1">
    <property type="nucleotide sequence ID" value="NZ_JAUHQB010000002.1"/>
</dbReference>
<dbReference type="InterPro" id="IPR050206">
    <property type="entry name" value="FtsK/SpoIIIE/SftA"/>
</dbReference>
<organism evidence="7 8">
    <name type="scientific">Demequina lignilytica</name>
    <dbReference type="NCBI Taxonomy" id="3051663"/>
    <lineage>
        <taxon>Bacteria</taxon>
        <taxon>Bacillati</taxon>
        <taxon>Actinomycetota</taxon>
        <taxon>Actinomycetes</taxon>
        <taxon>Micrococcales</taxon>
        <taxon>Demequinaceae</taxon>
        <taxon>Demequina</taxon>
    </lineage>
</organism>
<gene>
    <name evidence="7" type="ORF">QQ002_03835</name>
</gene>
<evidence type="ECO:0000259" key="6">
    <source>
        <dbReference type="PROSITE" id="PS50901"/>
    </source>
</evidence>
<dbReference type="InterPro" id="IPR027417">
    <property type="entry name" value="P-loop_NTPase"/>
</dbReference>
<sequence length="964" mass="99178">MIISVDGVGDLEVEPGTPVSLILAAAGAPAARWCGGARLDPRHRAGRPPLVHAAQLTSAPQASPPPDDRPHLAVIAGPDAGLGLAPTARAAVGRSPDAALVIADPAVSRRHAEVDEQGRLRDLGSGNGTVLVRQGRRRRVGRRRIALRHDDVITVGASVLAWRDPLADAPGPRPSMPHGRSLGSLAGATVGAAAVGVVSGRWWLGVLLAAATAASAAVSWARGRPRRATRERDGLERLGSLPLPLAIVGPRHRAAAAARAVAVVADRAWDREAGERWERWLATDAAPGSLVLVAPPDPVPSEAVTVLDLDRGLLTVRGEPRAWTPASMSARTAETLARAARGTGTEPVRDVRWGELAAVTRSGPGRARTLRVAIGRDAGGDVVLDLDADGPHLLVAGTTGSGKSLLLETLVAALAHDHAPEDLALALIDFKGGAGLGPCAGLPHVGGLLTDLEPRLARRALQGLAHELRQRKGALRQAGLPSWHAWEAAGGAPPRLVVVIDEFQELSAADPGFLTQAATLAAQGRSLGMHLVLATQRPAGVVTPQIRANVNAVIAMRVSGAAESHDLLGDDAAHRLPADAPGAAVLRTARRRTAFRAAVPVVEPRPPARLVGGPAAPGTALTSEAARRWAQHPPATALWLPEASLDADSLPGSAGWLDLPAERRRAPLVWDPGAGPALVLGPRGARRTAAIAALAAATPGTLALPEDPREAVRTLELAASGAVRAVAVEDAERARQALEDCLRAPGEQALEELARRVPLILGCAPGWPVRWAVRAALRVVLPEVDATERSLWGVPAELQADGAADARSVAIGAGGAVAVALRAAGPWRPATPLVSPLRCGPGLAADALGVRGDDAAPLRLAGSVEVAGPPHPHRSLAVEALRRHGIEPRVAAAPGGAGVVDATIVPAPSPALLRGWGVRVPPGLIDPQPAAGRVLLLISGGWEAAQLRVETSAPASAARRDHVP</sequence>
<keyword evidence="2 4" id="KW-0547">Nucleotide-binding</keyword>
<dbReference type="CDD" id="cd00060">
    <property type="entry name" value="FHA"/>
    <property type="match status" value="1"/>
</dbReference>
<dbReference type="PROSITE" id="PS50901">
    <property type="entry name" value="FTSK"/>
    <property type="match status" value="1"/>
</dbReference>
<reference evidence="7 8" key="1">
    <citation type="submission" date="2023-06" db="EMBL/GenBank/DDBJ databases">
        <title>SYSU T0a273.</title>
        <authorList>
            <person name="Gao L."/>
            <person name="Fang B.-Z."/>
            <person name="Li W.-J."/>
        </authorList>
    </citation>
    <scope>NUCLEOTIDE SEQUENCE [LARGE SCALE GENOMIC DNA]</scope>
    <source>
        <strain evidence="7 8">SYSU T0a273</strain>
    </source>
</reference>
<evidence type="ECO:0000256" key="4">
    <source>
        <dbReference type="PROSITE-ProRule" id="PRU00289"/>
    </source>
</evidence>
<dbReference type="AlphaFoldDB" id="A0AB35MFW1"/>
<dbReference type="GO" id="GO:0003677">
    <property type="term" value="F:DNA binding"/>
    <property type="evidence" value="ECO:0007669"/>
    <property type="project" value="InterPro"/>
</dbReference>
<dbReference type="EMBL" id="JAUHQB010000002">
    <property type="protein sequence ID" value="MDN4482669.1"/>
    <property type="molecule type" value="Genomic_DNA"/>
</dbReference>
<dbReference type="PROSITE" id="PS50006">
    <property type="entry name" value="FHA_DOMAIN"/>
    <property type="match status" value="1"/>
</dbReference>
<dbReference type="PANTHER" id="PTHR22683">
    <property type="entry name" value="SPORULATION PROTEIN RELATED"/>
    <property type="match status" value="1"/>
</dbReference>
<evidence type="ECO:0000313" key="7">
    <source>
        <dbReference type="EMBL" id="MDN4482669.1"/>
    </source>
</evidence>
<dbReference type="SUPFAM" id="SSF52540">
    <property type="entry name" value="P-loop containing nucleoside triphosphate hydrolases"/>
    <property type="match status" value="1"/>
</dbReference>
<dbReference type="SUPFAM" id="SSF49879">
    <property type="entry name" value="SMAD/FHA domain"/>
    <property type="match status" value="1"/>
</dbReference>
<name>A0AB35MFW1_9MICO</name>
<evidence type="ECO:0000313" key="8">
    <source>
        <dbReference type="Proteomes" id="UP001172756"/>
    </source>
</evidence>
<dbReference type="Pfam" id="PF01580">
    <property type="entry name" value="FtsK_SpoIIIE"/>
    <property type="match status" value="2"/>
</dbReference>
<evidence type="ECO:0000256" key="2">
    <source>
        <dbReference type="ARBA" id="ARBA00022741"/>
    </source>
</evidence>
<feature type="domain" description="FtsK" evidence="6">
    <location>
        <begin position="379"/>
        <end position="565"/>
    </location>
</feature>
<dbReference type="GO" id="GO:0005524">
    <property type="term" value="F:ATP binding"/>
    <property type="evidence" value="ECO:0007669"/>
    <property type="project" value="UniProtKB-UniRule"/>
</dbReference>
<comment type="caution">
    <text evidence="7">The sequence shown here is derived from an EMBL/GenBank/DDBJ whole genome shotgun (WGS) entry which is preliminary data.</text>
</comment>
<keyword evidence="3 4" id="KW-0067">ATP-binding</keyword>
<dbReference type="Proteomes" id="UP001172756">
    <property type="component" value="Unassembled WGS sequence"/>
</dbReference>
<dbReference type="InterPro" id="IPR008984">
    <property type="entry name" value="SMAD_FHA_dom_sf"/>
</dbReference>
<evidence type="ECO:0000256" key="3">
    <source>
        <dbReference type="ARBA" id="ARBA00022840"/>
    </source>
</evidence>
<dbReference type="PANTHER" id="PTHR22683:SF1">
    <property type="entry name" value="TYPE VII SECRETION SYSTEM PROTEIN ESSC"/>
    <property type="match status" value="1"/>
</dbReference>
<proteinExistence type="predicted"/>
<keyword evidence="1" id="KW-0597">Phosphoprotein</keyword>
<evidence type="ECO:0000256" key="1">
    <source>
        <dbReference type="ARBA" id="ARBA00022553"/>
    </source>
</evidence>
<feature type="binding site" evidence="4">
    <location>
        <begin position="397"/>
        <end position="404"/>
    </location>
    <ligand>
        <name>ATP</name>
        <dbReference type="ChEBI" id="CHEBI:30616"/>
    </ligand>
</feature>
<evidence type="ECO:0000259" key="5">
    <source>
        <dbReference type="PROSITE" id="PS50006"/>
    </source>
</evidence>
<dbReference type="InterPro" id="IPR000253">
    <property type="entry name" value="FHA_dom"/>
</dbReference>
<dbReference type="CDD" id="cd01127">
    <property type="entry name" value="TrwB_TraG_TraD_VirD4"/>
    <property type="match status" value="1"/>
</dbReference>
<protein>
    <submittedName>
        <fullName evidence="7">FtsK/SpoIIIE domain-containing protein</fullName>
    </submittedName>
</protein>
<accession>A0AB35MFW1</accession>
<dbReference type="InterPro" id="IPR002543">
    <property type="entry name" value="FtsK_dom"/>
</dbReference>
<dbReference type="Pfam" id="PF00498">
    <property type="entry name" value="FHA"/>
    <property type="match status" value="1"/>
</dbReference>
<dbReference type="Gene3D" id="2.60.200.20">
    <property type="match status" value="1"/>
</dbReference>